<evidence type="ECO:0000313" key="2">
    <source>
        <dbReference type="Proteomes" id="UP000039865"/>
    </source>
</evidence>
<reference evidence="1 2" key="1">
    <citation type="submission" date="2014-06" db="EMBL/GenBank/DDBJ databases">
        <authorList>
            <person name="Swart Estienne"/>
        </authorList>
    </citation>
    <scope>NUCLEOTIDE SEQUENCE [LARGE SCALE GENOMIC DNA]</scope>
    <source>
        <strain evidence="1 2">130c</strain>
    </source>
</reference>
<sequence>MEMQSNFQKFAKIEEKAKQRTAFIVKKMKNFRSRFMKQVKYEMTRKSVKNLPQEEFNDEFVSADEYREILNQDLKDDSIQDEKMIKISFLDKTQATLKQSNSTFSKMSTKQTFQEQKTRLINQKGYLGLLLKPSEHKLLSLEQQQQHQDQMRENFRKKRSGSVNQIVLNNQAEVQRRMSSDSMFLTSILEQHHKKQSMGIETKLPALAELDNSIQRRNSTFSRRGSVASSHSQRSASIVGSTYFGRNKNSIPSFLLPQVKETDKQKMRIDKIIDNCKRLQEKEAISSQKIKTTARTIDDGVNQDFNKLQKKIQIILSLNNEINTRDSKASLVNNL</sequence>
<dbReference type="AlphaFoldDB" id="A0A078B128"/>
<dbReference type="Proteomes" id="UP000039865">
    <property type="component" value="Unassembled WGS sequence"/>
</dbReference>
<evidence type="ECO:0000313" key="1">
    <source>
        <dbReference type="EMBL" id="CDW88325.1"/>
    </source>
</evidence>
<proteinExistence type="predicted"/>
<organism evidence="1 2">
    <name type="scientific">Stylonychia lemnae</name>
    <name type="common">Ciliate</name>
    <dbReference type="NCBI Taxonomy" id="5949"/>
    <lineage>
        <taxon>Eukaryota</taxon>
        <taxon>Sar</taxon>
        <taxon>Alveolata</taxon>
        <taxon>Ciliophora</taxon>
        <taxon>Intramacronucleata</taxon>
        <taxon>Spirotrichea</taxon>
        <taxon>Stichotrichia</taxon>
        <taxon>Sporadotrichida</taxon>
        <taxon>Oxytrichidae</taxon>
        <taxon>Stylonychinae</taxon>
        <taxon>Stylonychia</taxon>
    </lineage>
</organism>
<keyword evidence="2" id="KW-1185">Reference proteome</keyword>
<protein>
    <submittedName>
        <fullName evidence="1">Uncharacterized protein</fullName>
    </submittedName>
</protein>
<dbReference type="InParanoid" id="A0A078B128"/>
<gene>
    <name evidence="1" type="primary">Contig12647.g13497</name>
    <name evidence="1" type="ORF">STYLEM_17445</name>
</gene>
<dbReference type="EMBL" id="CCKQ01016453">
    <property type="protein sequence ID" value="CDW88325.1"/>
    <property type="molecule type" value="Genomic_DNA"/>
</dbReference>
<accession>A0A078B128</accession>
<name>A0A078B128_STYLE</name>